<protein>
    <submittedName>
        <fullName evidence="1">Uncharacterized protein</fullName>
    </submittedName>
</protein>
<proteinExistence type="predicted"/>
<comment type="caution">
    <text evidence="1">The sequence shown here is derived from an EMBL/GenBank/DDBJ whole genome shotgun (WGS) entry which is preliminary data.</text>
</comment>
<sequence>REALFFIMTKGLVGYIGVLWIAKNIMPMSICMLLADGVIVIGAFWVGTVLVDVSISLIDAILHMVGSVIHKKEKVKE</sequence>
<gene>
    <name evidence="1" type="ORF">S03H2_58718</name>
</gene>
<reference evidence="1" key="1">
    <citation type="journal article" date="2014" name="Front. Microbiol.">
        <title>High frequency of phylogenetically diverse reductive dehalogenase-homologous genes in deep subseafloor sedimentary metagenomes.</title>
        <authorList>
            <person name="Kawai M."/>
            <person name="Futagami T."/>
            <person name="Toyoda A."/>
            <person name="Takaki Y."/>
            <person name="Nishi S."/>
            <person name="Hori S."/>
            <person name="Arai W."/>
            <person name="Tsubouchi T."/>
            <person name="Morono Y."/>
            <person name="Uchiyama I."/>
            <person name="Ito T."/>
            <person name="Fujiyama A."/>
            <person name="Inagaki F."/>
            <person name="Takami H."/>
        </authorList>
    </citation>
    <scope>NUCLEOTIDE SEQUENCE</scope>
    <source>
        <strain evidence="1">Expedition CK06-06</strain>
    </source>
</reference>
<dbReference type="EMBL" id="BARU01037719">
    <property type="protein sequence ID" value="GAH89542.1"/>
    <property type="molecule type" value="Genomic_DNA"/>
</dbReference>
<evidence type="ECO:0000313" key="1">
    <source>
        <dbReference type="EMBL" id="GAH89542.1"/>
    </source>
</evidence>
<dbReference type="AlphaFoldDB" id="X1J6G3"/>
<accession>X1J6G3</accession>
<feature type="non-terminal residue" evidence="1">
    <location>
        <position position="1"/>
    </location>
</feature>
<name>X1J6G3_9ZZZZ</name>
<organism evidence="1">
    <name type="scientific">marine sediment metagenome</name>
    <dbReference type="NCBI Taxonomy" id="412755"/>
    <lineage>
        <taxon>unclassified sequences</taxon>
        <taxon>metagenomes</taxon>
        <taxon>ecological metagenomes</taxon>
    </lineage>
</organism>